<keyword evidence="1" id="KW-1133">Transmembrane helix</keyword>
<evidence type="ECO:0000313" key="5">
    <source>
        <dbReference type="Proteomes" id="UP000078116"/>
    </source>
</evidence>
<keyword evidence="4" id="KW-1185">Reference proteome</keyword>
<feature type="transmembrane region" description="Helical" evidence="1">
    <location>
        <begin position="334"/>
        <end position="356"/>
    </location>
</feature>
<reference evidence="4 5" key="1">
    <citation type="submission" date="2016-04" db="EMBL/GenBank/DDBJ databases">
        <title>Reclassification of Paraburkholderia panaciterrae (Farh et al. 2015) Dobritsa &amp; Samadpour 2016 as a later homotypic synonym of Paraburkholderia ginsengiterrae (Farh et al. 2015) Dobritsa &amp; Samadpour 2016.</title>
        <authorList>
            <person name="Dobritsa A.P."/>
            <person name="Kutumbaka K."/>
            <person name="Samadpour M."/>
        </authorList>
    </citation>
    <scope>NUCLEOTIDE SEQUENCE [LARGE SCALE GENOMIC DNA]</scope>
    <source>
        <strain evidence="3 5">DCY85</strain>
        <strain evidence="2 4">DCY85-1</strain>
    </source>
</reference>
<dbReference type="EMBL" id="LXKA01000221">
    <property type="protein sequence ID" value="OAJ61138.1"/>
    <property type="molecule type" value="Genomic_DNA"/>
</dbReference>
<evidence type="ECO:0000313" key="4">
    <source>
        <dbReference type="Proteomes" id="UP000077961"/>
    </source>
</evidence>
<evidence type="ECO:0000313" key="2">
    <source>
        <dbReference type="EMBL" id="OAJ54954.1"/>
    </source>
</evidence>
<dbReference type="RefSeq" id="WP_064270502.1">
    <property type="nucleotide sequence ID" value="NZ_LXJZ01000198.1"/>
</dbReference>
<accession>A0A1A9N6V8</accession>
<dbReference type="EMBL" id="LXJZ01000198">
    <property type="protein sequence ID" value="OAJ54954.1"/>
    <property type="molecule type" value="Genomic_DNA"/>
</dbReference>
<sequence length="360" mass="37740">MNRRAKPHPPARARARPVTPAARVIIRRSGIALIALLALAALYWYATSRPVSRPLPPDPWKVAAGDRLVLEPLAPGPLLAVEGADNEGVDVRFDGAHLDDQTVKSLHDDFALTMPTSDGALSWTTAQAGTGHTMIDIALEPGSGIADVQIAHIGEGPHPGLNIVAHHAPLKVQLAVLLGDGGTAPAVAEQKELRVANQPAARVPGAVALTVLVQEDHALTLTFPSRKPASVLHLGGAEDPDAASSGLPLRSAAVRLSDSSTDTLFACAASEEADYRPLRSPAIQDCSTSGLLRATKLELKPDSVIVTIHGSAWFTKNGVWVTDDWFSKYIGTNLVLGVLISAMVGALCTMVVTAVFGRAS</sequence>
<proteinExistence type="predicted"/>
<protein>
    <submittedName>
        <fullName evidence="3">Uncharacterized protein</fullName>
    </submittedName>
</protein>
<dbReference type="AlphaFoldDB" id="A0A1A9N6V8"/>
<feature type="transmembrane region" description="Helical" evidence="1">
    <location>
        <begin position="21"/>
        <end position="46"/>
    </location>
</feature>
<comment type="caution">
    <text evidence="3">The sequence shown here is derived from an EMBL/GenBank/DDBJ whole genome shotgun (WGS) entry which is preliminary data.</text>
</comment>
<keyword evidence="1" id="KW-0812">Transmembrane</keyword>
<organism evidence="3 5">
    <name type="scientific">Paraburkholderia ginsengiterrae</name>
    <dbReference type="NCBI Taxonomy" id="1462993"/>
    <lineage>
        <taxon>Bacteria</taxon>
        <taxon>Pseudomonadati</taxon>
        <taxon>Pseudomonadota</taxon>
        <taxon>Betaproteobacteria</taxon>
        <taxon>Burkholderiales</taxon>
        <taxon>Burkholderiaceae</taxon>
        <taxon>Paraburkholderia</taxon>
    </lineage>
</organism>
<name>A0A1A9N6V8_9BURK</name>
<evidence type="ECO:0000313" key="3">
    <source>
        <dbReference type="EMBL" id="OAJ61138.1"/>
    </source>
</evidence>
<gene>
    <name evidence="2" type="ORF">A6V36_08975</name>
    <name evidence="3" type="ORF">A6V37_03310</name>
</gene>
<dbReference type="Proteomes" id="UP000077961">
    <property type="component" value="Unassembled WGS sequence"/>
</dbReference>
<dbReference type="OrthoDB" id="9933165at2"/>
<keyword evidence="1" id="KW-0472">Membrane</keyword>
<dbReference type="Proteomes" id="UP000078116">
    <property type="component" value="Unassembled WGS sequence"/>
</dbReference>
<evidence type="ECO:0000256" key="1">
    <source>
        <dbReference type="SAM" id="Phobius"/>
    </source>
</evidence>